<dbReference type="InterPro" id="IPR013325">
    <property type="entry name" value="RNA_pol_sigma_r2"/>
</dbReference>
<protein>
    <recommendedName>
        <fullName evidence="10">RNA polymerase subunit sigma-24</fullName>
    </recommendedName>
</protein>
<accession>A0A1F4XL44</accession>
<sequence length="184" mass="21760">MLFPNENQLIQEVQAGNKEAFRPLYHQYITPVYRFILSQIGHREDAEDLTSHTFLKAVQAIGKFRFEAKFQSWLFTIARYTIHDYWRAKYKQGKEIVFEDYMSQEVPVTEENLETHNKAEAVTDKILKLLPPNYRQILKYRFIKNYSIKDTAKALKLSEENVKVLQHRALKKAAQIYPLPYATT</sequence>
<dbReference type="InterPro" id="IPR007630">
    <property type="entry name" value="RNA_pol_sigma70_r4"/>
</dbReference>
<evidence type="ECO:0000256" key="3">
    <source>
        <dbReference type="ARBA" id="ARBA00023082"/>
    </source>
</evidence>
<name>A0A1F4XL44_9BACT</name>
<feature type="domain" description="RNA polymerase sigma-70 region 2" evidence="6">
    <location>
        <begin position="24"/>
        <end position="89"/>
    </location>
</feature>
<dbReference type="CDD" id="cd06171">
    <property type="entry name" value="Sigma70_r4"/>
    <property type="match status" value="1"/>
</dbReference>
<proteinExistence type="inferred from homology"/>
<dbReference type="InterPro" id="IPR014284">
    <property type="entry name" value="RNA_pol_sigma-70_dom"/>
</dbReference>
<dbReference type="Pfam" id="PF04542">
    <property type="entry name" value="Sigma70_r2"/>
    <property type="match status" value="1"/>
</dbReference>
<feature type="domain" description="RNA polymerase sigma-70 region 4" evidence="7">
    <location>
        <begin position="127"/>
        <end position="172"/>
    </location>
</feature>
<dbReference type="InterPro" id="IPR039425">
    <property type="entry name" value="RNA_pol_sigma-70-like"/>
</dbReference>
<dbReference type="Gene3D" id="1.10.10.10">
    <property type="entry name" value="Winged helix-like DNA-binding domain superfamily/Winged helix DNA-binding domain"/>
    <property type="match status" value="1"/>
</dbReference>
<evidence type="ECO:0000256" key="2">
    <source>
        <dbReference type="ARBA" id="ARBA00023015"/>
    </source>
</evidence>
<dbReference type="SUPFAM" id="SSF88659">
    <property type="entry name" value="Sigma3 and sigma4 domains of RNA polymerase sigma factors"/>
    <property type="match status" value="1"/>
</dbReference>
<gene>
    <name evidence="8" type="ORF">A2V81_02285</name>
</gene>
<dbReference type="InterPro" id="IPR013324">
    <property type="entry name" value="RNA_pol_sigma_r3/r4-like"/>
</dbReference>
<evidence type="ECO:0000256" key="1">
    <source>
        <dbReference type="ARBA" id="ARBA00010641"/>
    </source>
</evidence>
<dbReference type="NCBIfam" id="TIGR02937">
    <property type="entry name" value="sigma70-ECF"/>
    <property type="match status" value="1"/>
</dbReference>
<keyword evidence="3" id="KW-0731">Sigma factor</keyword>
<dbReference type="Gene3D" id="1.10.1740.10">
    <property type="match status" value="1"/>
</dbReference>
<dbReference type="GO" id="GO:0003677">
    <property type="term" value="F:DNA binding"/>
    <property type="evidence" value="ECO:0007669"/>
    <property type="project" value="UniProtKB-KW"/>
</dbReference>
<organism evidence="8 9">
    <name type="scientific">Candidatus Abawacabacteria bacterium RBG_16_42_10</name>
    <dbReference type="NCBI Taxonomy" id="1817814"/>
    <lineage>
        <taxon>Bacteria</taxon>
        <taxon>Candidatus Abawacaibacteriota</taxon>
    </lineage>
</organism>
<dbReference type="STRING" id="1817814.A2V81_02285"/>
<keyword evidence="5" id="KW-0804">Transcription</keyword>
<dbReference type="InterPro" id="IPR036388">
    <property type="entry name" value="WH-like_DNA-bd_sf"/>
</dbReference>
<dbReference type="Proteomes" id="UP000177614">
    <property type="component" value="Unassembled WGS sequence"/>
</dbReference>
<evidence type="ECO:0000259" key="7">
    <source>
        <dbReference type="Pfam" id="PF04545"/>
    </source>
</evidence>
<dbReference type="Pfam" id="PF04545">
    <property type="entry name" value="Sigma70_r4"/>
    <property type="match status" value="1"/>
</dbReference>
<dbReference type="PANTHER" id="PTHR43133:SF57">
    <property type="entry name" value="RNA POLYMERASE SIGMA-70 FACTOR"/>
    <property type="match status" value="1"/>
</dbReference>
<keyword evidence="4" id="KW-0238">DNA-binding</keyword>
<evidence type="ECO:0000313" key="8">
    <source>
        <dbReference type="EMBL" id="OGC82338.1"/>
    </source>
</evidence>
<dbReference type="GO" id="GO:0016987">
    <property type="term" value="F:sigma factor activity"/>
    <property type="evidence" value="ECO:0007669"/>
    <property type="project" value="UniProtKB-KW"/>
</dbReference>
<dbReference type="AlphaFoldDB" id="A0A1F4XL44"/>
<evidence type="ECO:0000256" key="4">
    <source>
        <dbReference type="ARBA" id="ARBA00023125"/>
    </source>
</evidence>
<dbReference type="InterPro" id="IPR007627">
    <property type="entry name" value="RNA_pol_sigma70_r2"/>
</dbReference>
<dbReference type="SUPFAM" id="SSF88946">
    <property type="entry name" value="Sigma2 domain of RNA polymerase sigma factors"/>
    <property type="match status" value="1"/>
</dbReference>
<keyword evidence="2" id="KW-0805">Transcription regulation</keyword>
<comment type="caution">
    <text evidence="8">The sequence shown here is derived from an EMBL/GenBank/DDBJ whole genome shotgun (WGS) entry which is preliminary data.</text>
</comment>
<dbReference type="GO" id="GO:0006352">
    <property type="term" value="P:DNA-templated transcription initiation"/>
    <property type="evidence" value="ECO:0007669"/>
    <property type="project" value="InterPro"/>
</dbReference>
<evidence type="ECO:0000313" key="9">
    <source>
        <dbReference type="Proteomes" id="UP000177614"/>
    </source>
</evidence>
<evidence type="ECO:0000256" key="5">
    <source>
        <dbReference type="ARBA" id="ARBA00023163"/>
    </source>
</evidence>
<evidence type="ECO:0000259" key="6">
    <source>
        <dbReference type="Pfam" id="PF04542"/>
    </source>
</evidence>
<dbReference type="EMBL" id="MEWR01000008">
    <property type="protein sequence ID" value="OGC82338.1"/>
    <property type="molecule type" value="Genomic_DNA"/>
</dbReference>
<dbReference type="PANTHER" id="PTHR43133">
    <property type="entry name" value="RNA POLYMERASE ECF-TYPE SIGMA FACTO"/>
    <property type="match status" value="1"/>
</dbReference>
<evidence type="ECO:0008006" key="10">
    <source>
        <dbReference type="Google" id="ProtNLM"/>
    </source>
</evidence>
<comment type="similarity">
    <text evidence="1">Belongs to the sigma-70 factor family. ECF subfamily.</text>
</comment>
<reference evidence="8 9" key="1">
    <citation type="journal article" date="2016" name="Nat. Commun.">
        <title>Thousands of microbial genomes shed light on interconnected biogeochemical processes in an aquifer system.</title>
        <authorList>
            <person name="Anantharaman K."/>
            <person name="Brown C.T."/>
            <person name="Hug L.A."/>
            <person name="Sharon I."/>
            <person name="Castelle C.J."/>
            <person name="Probst A.J."/>
            <person name="Thomas B.C."/>
            <person name="Singh A."/>
            <person name="Wilkins M.J."/>
            <person name="Karaoz U."/>
            <person name="Brodie E.L."/>
            <person name="Williams K.H."/>
            <person name="Hubbard S.S."/>
            <person name="Banfield J.F."/>
        </authorList>
    </citation>
    <scope>NUCLEOTIDE SEQUENCE [LARGE SCALE GENOMIC DNA]</scope>
</reference>